<sequence>LSVTSLLTLCTQIQNHRSLLPSLNYIIALDIWLFVCIFMVFANLVEFAISYNSYVIKRVNSIREPKENGSVQRKAWIVNVEEDGTTSETISQSPNFHECQWWYCGSSCSDVTRVDLACRIIFPLSFTVFSAAYWWHYLTIYSYQKE</sequence>
<dbReference type="PRINTS" id="PR00253">
    <property type="entry name" value="GABAARECEPTR"/>
</dbReference>
<dbReference type="Gene3D" id="1.20.58.390">
    <property type="entry name" value="Neurotransmitter-gated ion-channel transmembrane domain"/>
    <property type="match status" value="1"/>
</dbReference>
<feature type="transmembrane region" description="Helical" evidence="1">
    <location>
        <begin position="25"/>
        <end position="49"/>
    </location>
</feature>
<name>A0AAV1ZJR6_9ARAC</name>
<evidence type="ECO:0000259" key="2">
    <source>
        <dbReference type="Pfam" id="PF02932"/>
    </source>
</evidence>
<gene>
    <name evidence="3" type="ORF">LARSCL_LOCUS6126</name>
</gene>
<comment type="caution">
    <text evidence="3">The sequence shown here is derived from an EMBL/GenBank/DDBJ whole genome shotgun (WGS) entry which is preliminary data.</text>
</comment>
<feature type="domain" description="Neurotransmitter-gated ion-channel transmembrane" evidence="2">
    <location>
        <begin position="1"/>
        <end position="81"/>
    </location>
</feature>
<feature type="non-terminal residue" evidence="3">
    <location>
        <position position="1"/>
    </location>
</feature>
<evidence type="ECO:0000313" key="4">
    <source>
        <dbReference type="Proteomes" id="UP001497382"/>
    </source>
</evidence>
<keyword evidence="1" id="KW-0472">Membrane</keyword>
<proteinExistence type="predicted"/>
<dbReference type="Pfam" id="PF02932">
    <property type="entry name" value="Neur_chan_memb"/>
    <property type="match status" value="1"/>
</dbReference>
<evidence type="ECO:0000313" key="3">
    <source>
        <dbReference type="EMBL" id="CAL1271977.1"/>
    </source>
</evidence>
<dbReference type="Proteomes" id="UP001497382">
    <property type="component" value="Unassembled WGS sequence"/>
</dbReference>
<evidence type="ECO:0000256" key="1">
    <source>
        <dbReference type="SAM" id="Phobius"/>
    </source>
</evidence>
<keyword evidence="1" id="KW-1133">Transmembrane helix</keyword>
<dbReference type="GO" id="GO:0005230">
    <property type="term" value="F:extracellular ligand-gated monoatomic ion channel activity"/>
    <property type="evidence" value="ECO:0007669"/>
    <property type="project" value="UniProtKB-ARBA"/>
</dbReference>
<dbReference type="GO" id="GO:0004888">
    <property type="term" value="F:transmembrane signaling receptor activity"/>
    <property type="evidence" value="ECO:0007669"/>
    <property type="project" value="InterPro"/>
</dbReference>
<dbReference type="GO" id="GO:0005254">
    <property type="term" value="F:chloride channel activity"/>
    <property type="evidence" value="ECO:0007669"/>
    <property type="project" value="UniProtKB-ARBA"/>
</dbReference>
<organism evidence="3 4">
    <name type="scientific">Larinioides sclopetarius</name>
    <dbReference type="NCBI Taxonomy" id="280406"/>
    <lineage>
        <taxon>Eukaryota</taxon>
        <taxon>Metazoa</taxon>
        <taxon>Ecdysozoa</taxon>
        <taxon>Arthropoda</taxon>
        <taxon>Chelicerata</taxon>
        <taxon>Arachnida</taxon>
        <taxon>Araneae</taxon>
        <taxon>Araneomorphae</taxon>
        <taxon>Entelegynae</taxon>
        <taxon>Araneoidea</taxon>
        <taxon>Araneidae</taxon>
        <taxon>Larinioides</taxon>
    </lineage>
</organism>
<dbReference type="InterPro" id="IPR006029">
    <property type="entry name" value="Neurotrans-gated_channel_TM"/>
</dbReference>
<dbReference type="InterPro" id="IPR006028">
    <property type="entry name" value="GABAA/Glycine_rcpt"/>
</dbReference>
<feature type="transmembrane region" description="Helical" evidence="1">
    <location>
        <begin position="116"/>
        <end position="136"/>
    </location>
</feature>
<protein>
    <recommendedName>
        <fullName evidence="2">Neurotransmitter-gated ion-channel transmembrane domain-containing protein</fullName>
    </recommendedName>
</protein>
<accession>A0AAV1ZJR6</accession>
<dbReference type="SUPFAM" id="SSF90112">
    <property type="entry name" value="Neurotransmitter-gated ion-channel transmembrane pore"/>
    <property type="match status" value="1"/>
</dbReference>
<reference evidence="3 4" key="1">
    <citation type="submission" date="2024-04" db="EMBL/GenBank/DDBJ databases">
        <authorList>
            <person name="Rising A."/>
            <person name="Reimegard J."/>
            <person name="Sonavane S."/>
            <person name="Akerstrom W."/>
            <person name="Nylinder S."/>
            <person name="Hedman E."/>
            <person name="Kallberg Y."/>
        </authorList>
    </citation>
    <scope>NUCLEOTIDE SEQUENCE [LARGE SCALE GENOMIC DNA]</scope>
</reference>
<dbReference type="EMBL" id="CAXIEN010000058">
    <property type="protein sequence ID" value="CAL1271977.1"/>
    <property type="molecule type" value="Genomic_DNA"/>
</dbReference>
<dbReference type="GO" id="GO:0099095">
    <property type="term" value="F:ligand-gated monoatomic anion channel activity"/>
    <property type="evidence" value="ECO:0007669"/>
    <property type="project" value="UniProtKB-ARBA"/>
</dbReference>
<dbReference type="GO" id="GO:0016020">
    <property type="term" value="C:membrane"/>
    <property type="evidence" value="ECO:0007669"/>
    <property type="project" value="InterPro"/>
</dbReference>
<dbReference type="InterPro" id="IPR036719">
    <property type="entry name" value="Neuro-gated_channel_TM_sf"/>
</dbReference>
<keyword evidence="4" id="KW-1185">Reference proteome</keyword>
<dbReference type="AlphaFoldDB" id="A0AAV1ZJR6"/>
<dbReference type="InterPro" id="IPR038050">
    <property type="entry name" value="Neuro_actylchol_rec"/>
</dbReference>
<keyword evidence="1" id="KW-0812">Transmembrane</keyword>